<dbReference type="Gene3D" id="1.10.150.640">
    <property type="entry name" value="AcsD, thumb domain, helical bundle"/>
    <property type="match status" value="1"/>
</dbReference>
<dbReference type="Proteomes" id="UP000243950">
    <property type="component" value="Unassembled WGS sequence"/>
</dbReference>
<reference evidence="5" key="1">
    <citation type="submission" date="2016-10" db="EMBL/GenBank/DDBJ databases">
        <authorList>
            <person name="Varghese N."/>
            <person name="Submissions S."/>
        </authorList>
    </citation>
    <scope>NUCLEOTIDE SEQUENCE [LARGE SCALE GENOMIC DNA]</scope>
    <source>
        <strain evidence="5">JCM 2783</strain>
    </source>
</reference>
<accession>A0A1I1W4A9</accession>
<comment type="similarity">
    <text evidence="1">Belongs to the IucA/IucC family.</text>
</comment>
<evidence type="ECO:0000256" key="1">
    <source>
        <dbReference type="ARBA" id="ARBA00007832"/>
    </source>
</evidence>
<dbReference type="GO" id="GO:0016881">
    <property type="term" value="F:acid-amino acid ligase activity"/>
    <property type="evidence" value="ECO:0007669"/>
    <property type="project" value="UniProtKB-ARBA"/>
</dbReference>
<dbReference type="InterPro" id="IPR037455">
    <property type="entry name" value="LucA/IucC-like"/>
</dbReference>
<gene>
    <name evidence="4" type="ORF">SAMN05216372_105226</name>
</gene>
<protein>
    <submittedName>
        <fullName evidence="4">Siderophore synthetase component</fullName>
    </submittedName>
</protein>
<evidence type="ECO:0000259" key="2">
    <source>
        <dbReference type="Pfam" id="PF04183"/>
    </source>
</evidence>
<feature type="domain" description="Aerobactin siderophore biosynthesis IucA/IucC-like C-terminal" evidence="3">
    <location>
        <begin position="440"/>
        <end position="599"/>
    </location>
</feature>
<keyword evidence="5" id="KW-1185">Reference proteome</keyword>
<dbReference type="Pfam" id="PF04183">
    <property type="entry name" value="IucA_IucC"/>
    <property type="match status" value="1"/>
</dbReference>
<dbReference type="InterPro" id="IPR043045">
    <property type="entry name" value="PvsD/AcsD-like_palm_helix"/>
</dbReference>
<dbReference type="InterPro" id="IPR007310">
    <property type="entry name" value="Aerobactin_biosyn_IucA/IucC_N"/>
</dbReference>
<name>A0A1I1W4A9_PSEOC</name>
<dbReference type="AlphaFoldDB" id="A0A1I1W4A9"/>
<dbReference type="PANTHER" id="PTHR34384:SF5">
    <property type="entry name" value="L-2,3-DIAMINOPROPANOATE--CITRATE LIGASE"/>
    <property type="match status" value="1"/>
</dbReference>
<dbReference type="Pfam" id="PF06276">
    <property type="entry name" value="FhuF"/>
    <property type="match status" value="1"/>
</dbReference>
<feature type="domain" description="Aerobactin siderophore biosynthesis IucA/IucC N-terminal" evidence="2">
    <location>
        <begin position="181"/>
        <end position="412"/>
    </location>
</feature>
<dbReference type="Gene3D" id="1.10.340.60">
    <property type="entry name" value="AcsD, palm domain, helix bundle"/>
    <property type="match status" value="1"/>
</dbReference>
<evidence type="ECO:0000313" key="5">
    <source>
        <dbReference type="Proteomes" id="UP000243950"/>
    </source>
</evidence>
<evidence type="ECO:0000259" key="3">
    <source>
        <dbReference type="Pfam" id="PF06276"/>
    </source>
</evidence>
<dbReference type="InterPro" id="IPR022770">
    <property type="entry name" value="IucA/IucC-like_C"/>
</dbReference>
<dbReference type="InterPro" id="IPR043032">
    <property type="entry name" value="PvsD/AcsD-like_thumb_helix"/>
</dbReference>
<dbReference type="PANTHER" id="PTHR34384">
    <property type="entry name" value="L-2,3-DIAMINOPROPANOATE--CITRATE LIGASE"/>
    <property type="match status" value="1"/>
</dbReference>
<dbReference type="EMBL" id="FOMO01000005">
    <property type="protein sequence ID" value="SFD89997.1"/>
    <property type="molecule type" value="Genomic_DNA"/>
</dbReference>
<organism evidence="4 5">
    <name type="scientific">Pseudomonas straminea</name>
    <dbReference type="NCBI Taxonomy" id="47882"/>
    <lineage>
        <taxon>Bacteria</taxon>
        <taxon>Pseudomonadati</taxon>
        <taxon>Pseudomonadota</taxon>
        <taxon>Gammaproteobacteria</taxon>
        <taxon>Pseudomonadales</taxon>
        <taxon>Pseudomonadaceae</taxon>
        <taxon>Phytopseudomonas</taxon>
    </lineage>
</organism>
<proteinExistence type="inferred from homology"/>
<dbReference type="InterPro" id="IPR043033">
    <property type="entry name" value="PvsD/AcsD-like_thumb_beta"/>
</dbReference>
<dbReference type="Gene3D" id="3.30.160.870">
    <property type="match status" value="1"/>
</dbReference>
<evidence type="ECO:0000313" key="4">
    <source>
        <dbReference type="EMBL" id="SFD89997.1"/>
    </source>
</evidence>
<dbReference type="Gene3D" id="2.30.30.1240">
    <property type="entry name" value="AscD, thumb domain, four stranded beta-sheet"/>
    <property type="match status" value="1"/>
</dbReference>
<sequence>MAEQTARATRAYPTAFEKAASITRIDSVRGNMARVISEMAATHALLNCLIKEFALPENRARYAWPAHVRGIAPANYLRAMQGKGLPLLIDLPGNCQFLVLVDRRDPLGSQRYLSDLYKREGDGDWHCPPFAEFAAHLLEACQQLTGSRNEELLEQVMQSQGVTAAIVDHAFQSEGNDPLRDYLASEQGLWFGHPNHPAPKARLWPEHLGQQTYAPEFRARVPLHMLEVPRDGLQLRGNGLSDEQVLAGFADQRLARSGRAVIGLHPVQAELFLADPRVKALVASGEIVDLGQKGPLASPTASMRTWYGEGRDYFLKGSLNVRITNCVRKNAWYELDSALFIDRLFSRLQREHQATIGGATLVSEPGALSWAPAGSNAEDTHWFREQTGAILRENFCRHAAPQSCLMAGTLFARNLQLRPLIQGFVQQPGARKPSDDYLLDWFEAYQALLLRPVLALFFNHGVVLEPHLQNAVLVHDNGWPAQLLLRDFEGVKLTDDLGVNHLEAGIAERVRQSLTYTREQGWKRISYCLFVNNLSEAILALSWERPHLAAAMWQRVERQLQALRRELVRPAPELDALLAGEPIACKTNLKVRLSAQADRHAGYVRLACPWAEEVSHG</sequence>
<dbReference type="GO" id="GO:0019290">
    <property type="term" value="P:siderophore biosynthetic process"/>
    <property type="evidence" value="ECO:0007669"/>
    <property type="project" value="InterPro"/>
</dbReference>